<dbReference type="Gene3D" id="3.40.395.10">
    <property type="entry name" value="Adenoviral Proteinase, Chain A"/>
    <property type="match status" value="1"/>
</dbReference>
<evidence type="ECO:0000256" key="6">
    <source>
        <dbReference type="SAM" id="MobiDB-lite"/>
    </source>
</evidence>
<protein>
    <submittedName>
        <fullName evidence="8">Cysteine proteinase</fullName>
    </submittedName>
</protein>
<dbReference type="SUPFAM" id="SSF54001">
    <property type="entry name" value="Cysteine proteinases"/>
    <property type="match status" value="1"/>
</dbReference>
<dbReference type="AlphaFoldDB" id="A0A9P4U0M8"/>
<dbReference type="GO" id="GO:0005634">
    <property type="term" value="C:nucleus"/>
    <property type="evidence" value="ECO:0007669"/>
    <property type="project" value="TreeGrafter"/>
</dbReference>
<comment type="caution">
    <text evidence="8">The sequence shown here is derived from an EMBL/GenBank/DDBJ whole genome shotgun (WGS) entry which is preliminary data.</text>
</comment>
<dbReference type="InterPro" id="IPR038765">
    <property type="entry name" value="Papain-like_cys_pep_sf"/>
</dbReference>
<dbReference type="GO" id="GO:0006508">
    <property type="term" value="P:proteolysis"/>
    <property type="evidence" value="ECO:0007669"/>
    <property type="project" value="UniProtKB-KW"/>
</dbReference>
<dbReference type="Pfam" id="PF02902">
    <property type="entry name" value="Peptidase_C48"/>
    <property type="match status" value="1"/>
</dbReference>
<feature type="compositionally biased region" description="Polar residues" evidence="6">
    <location>
        <begin position="79"/>
        <end position="90"/>
    </location>
</feature>
<keyword evidence="5" id="KW-0175">Coiled coil</keyword>
<evidence type="ECO:0000313" key="8">
    <source>
        <dbReference type="EMBL" id="KAF2432606.1"/>
    </source>
</evidence>
<name>A0A9P4U0M8_9PEZI</name>
<sequence>MPLPPSLKRPLAAVEFAQPEALPMRLNTTTLFWGITGLFSFIANPLLRLLKRRDPVTVDILSVGNNKRRIIESSDRVIESTNESSTSSMPGSWPEAEGHAATPRRAPRTPSPRSKKSKSHDAYSNKPPSKFNSTYSATSLIISPKEGIQQVKDAVPMVDSPVAQASKTHIPTANLTKASFPEIHVPVAHISMVNVPLANLPANLPVVDQPIAKEVDNDIEMTDAPPLPKRKKAVSFGTTGDGQIVTSRSDAALLNTFTGKEHSAMYQSLPPKYFDAAKGIREKNPYHSWRSPNKLKRHEKYEKFIDDVPSPQSRFANIGDKTPDKKQPIPDPVIQASLNAALGFWNNDIVDPETGLKPILPKRLREVKTAMAIEYARIRKIEELEKARIRAIKEEEARIEQAKMDEEARLQKIKDDEAANIFKVVVFDPPQEDVDAVHNALAQPKDQIIGPNELTRHDLGTLLPQHGRDSPKAWLNDQIVNTTMSLMMDFAQEMVGYDKKTSLKPAPYHAFNSAWFATMEKDRLSHEHSFSRWGRRKGVKLIGKDILQAKKIFFPVCDGGHWTVVVVYPQRKHIEYLDSFGNKGDRYTKPIRRWLAHELADEWFEYEWEDIYFRSGKQDNARDCGVFVIMNSWAALRDLQPGGTVCQRDMPTARWLIASILLNHGFHTKYEFPMNETYGTNDWKEYYPIWYEEGREKLVDVCPFVKNPNWWANLPST</sequence>
<reference evidence="8" key="1">
    <citation type="journal article" date="2020" name="Stud. Mycol.">
        <title>101 Dothideomycetes genomes: a test case for predicting lifestyles and emergence of pathogens.</title>
        <authorList>
            <person name="Haridas S."/>
            <person name="Albert R."/>
            <person name="Binder M."/>
            <person name="Bloem J."/>
            <person name="Labutti K."/>
            <person name="Salamov A."/>
            <person name="Andreopoulos B."/>
            <person name="Baker S."/>
            <person name="Barry K."/>
            <person name="Bills G."/>
            <person name="Bluhm B."/>
            <person name="Cannon C."/>
            <person name="Castanera R."/>
            <person name="Culley D."/>
            <person name="Daum C."/>
            <person name="Ezra D."/>
            <person name="Gonzalez J."/>
            <person name="Henrissat B."/>
            <person name="Kuo A."/>
            <person name="Liang C."/>
            <person name="Lipzen A."/>
            <person name="Lutzoni F."/>
            <person name="Magnuson J."/>
            <person name="Mondo S."/>
            <person name="Nolan M."/>
            <person name="Ohm R."/>
            <person name="Pangilinan J."/>
            <person name="Park H.-J."/>
            <person name="Ramirez L."/>
            <person name="Alfaro M."/>
            <person name="Sun H."/>
            <person name="Tritt A."/>
            <person name="Yoshinaga Y."/>
            <person name="Zwiers L.-H."/>
            <person name="Turgeon B."/>
            <person name="Goodwin S."/>
            <person name="Spatafora J."/>
            <person name="Crous P."/>
            <person name="Grigoriev I."/>
        </authorList>
    </citation>
    <scope>NUCLEOTIDE SEQUENCE</scope>
    <source>
        <strain evidence="8">CBS 130266</strain>
    </source>
</reference>
<organism evidence="8 9">
    <name type="scientific">Tothia fuscella</name>
    <dbReference type="NCBI Taxonomy" id="1048955"/>
    <lineage>
        <taxon>Eukaryota</taxon>
        <taxon>Fungi</taxon>
        <taxon>Dikarya</taxon>
        <taxon>Ascomycota</taxon>
        <taxon>Pezizomycotina</taxon>
        <taxon>Dothideomycetes</taxon>
        <taxon>Pleosporomycetidae</taxon>
        <taxon>Venturiales</taxon>
        <taxon>Cylindrosympodiaceae</taxon>
        <taxon>Tothia</taxon>
    </lineage>
</organism>
<dbReference type="PANTHER" id="PTHR12606">
    <property type="entry name" value="SENTRIN/SUMO-SPECIFIC PROTEASE"/>
    <property type="match status" value="1"/>
</dbReference>
<dbReference type="GO" id="GO:0016929">
    <property type="term" value="F:deSUMOylase activity"/>
    <property type="evidence" value="ECO:0007669"/>
    <property type="project" value="TreeGrafter"/>
</dbReference>
<evidence type="ECO:0000256" key="4">
    <source>
        <dbReference type="ARBA" id="ARBA00022807"/>
    </source>
</evidence>
<evidence type="ECO:0000256" key="3">
    <source>
        <dbReference type="ARBA" id="ARBA00022801"/>
    </source>
</evidence>
<keyword evidence="3" id="KW-0378">Hydrolase</keyword>
<dbReference type="GO" id="GO:0016926">
    <property type="term" value="P:protein desumoylation"/>
    <property type="evidence" value="ECO:0007669"/>
    <property type="project" value="TreeGrafter"/>
</dbReference>
<keyword evidence="2" id="KW-0645">Protease</keyword>
<evidence type="ECO:0000256" key="1">
    <source>
        <dbReference type="ARBA" id="ARBA00005234"/>
    </source>
</evidence>
<evidence type="ECO:0000256" key="2">
    <source>
        <dbReference type="ARBA" id="ARBA00022670"/>
    </source>
</evidence>
<gene>
    <name evidence="8" type="ORF">EJ08DRAFT_658940</name>
</gene>
<dbReference type="Proteomes" id="UP000800235">
    <property type="component" value="Unassembled WGS sequence"/>
</dbReference>
<feature type="coiled-coil region" evidence="5">
    <location>
        <begin position="389"/>
        <end position="416"/>
    </location>
</feature>
<feature type="domain" description="Ubiquitin-like protease family profile" evidence="7">
    <location>
        <begin position="452"/>
        <end position="635"/>
    </location>
</feature>
<dbReference type="PANTHER" id="PTHR12606:SF141">
    <property type="entry name" value="GH15225P-RELATED"/>
    <property type="match status" value="1"/>
</dbReference>
<evidence type="ECO:0000313" key="9">
    <source>
        <dbReference type="Proteomes" id="UP000800235"/>
    </source>
</evidence>
<keyword evidence="4" id="KW-0788">Thiol protease</keyword>
<keyword evidence="9" id="KW-1185">Reference proteome</keyword>
<feature type="region of interest" description="Disordered" evidence="6">
    <location>
        <begin position="74"/>
        <end position="131"/>
    </location>
</feature>
<dbReference type="OrthoDB" id="1939479at2759"/>
<dbReference type="EMBL" id="MU007025">
    <property type="protein sequence ID" value="KAF2432606.1"/>
    <property type="molecule type" value="Genomic_DNA"/>
</dbReference>
<dbReference type="InterPro" id="IPR003653">
    <property type="entry name" value="Peptidase_C48_C"/>
</dbReference>
<proteinExistence type="inferred from homology"/>
<accession>A0A9P4U0M8</accession>
<dbReference type="PROSITE" id="PS50600">
    <property type="entry name" value="ULP_PROTEASE"/>
    <property type="match status" value="1"/>
</dbReference>
<comment type="similarity">
    <text evidence="1">Belongs to the peptidase C48 family.</text>
</comment>
<evidence type="ECO:0000256" key="5">
    <source>
        <dbReference type="SAM" id="Coils"/>
    </source>
</evidence>
<evidence type="ECO:0000259" key="7">
    <source>
        <dbReference type="PROSITE" id="PS50600"/>
    </source>
</evidence>